<dbReference type="EMBL" id="PXYL01000005">
    <property type="protein sequence ID" value="PSJ61000.1"/>
    <property type="molecule type" value="Genomic_DNA"/>
</dbReference>
<dbReference type="GO" id="GO:0008237">
    <property type="term" value="F:metallopeptidase activity"/>
    <property type="evidence" value="ECO:0007669"/>
    <property type="project" value="UniProtKB-KW"/>
</dbReference>
<evidence type="ECO:0000256" key="5">
    <source>
        <dbReference type="ARBA" id="ARBA00022729"/>
    </source>
</evidence>
<evidence type="ECO:0000256" key="12">
    <source>
        <dbReference type="SAM" id="MobiDB-lite"/>
    </source>
</evidence>
<sequence>MAAFGFLTMVASAASAETRSLKLYFVHTGEKKEITFKRNGRFDPAGLADLNRFLRDWRRNEPTKMDPRLFDLIWEAYRASGSHEYIHVVSAYRSPTTNSMLRSRSKMVAEKSQHMLGKAMDFYLPDVPLKRMREIGLKMQAGGVGYYPTSGSPFVHFDVGNVRHWPRMSRQELVALFPNGKTLHVPSDGKPLPGFEEALAAYEARKGSGGELAVAMASGGSKSTKRSGGLLAALFGGGGSDDEEDSAPVVASAAPAPKAITRQVPAATVVAAPAKGGIQILSPDEAQRAEIPGVDAAEPQPAQAPETIVAALPARGVPLPALAPRPKGELGNAVAVAEAAPETVPFGMAQDPLQGTPGAQAQAVALNIPLPTHRPDYTPPAEPAKPTQQEAMLLALAETDKGKLANIPLPVSRPTTVSESSDMVVAALPQARPTLPEPAKVAQPDEAAAVQAEIKASKERMAALATAAAEPAAMVADVPVEPVAPTSGAKTTPKTARAAAQDAKPDRKSVTLAAAPDAARWVLHKDYVAKASEGTTAPSFAYNIVRTAPREVYTAGFQKGSQVADASRFTGKAVQFLSVARFETN</sequence>
<dbReference type="GO" id="GO:0006508">
    <property type="term" value="P:proteolysis"/>
    <property type="evidence" value="ECO:0007669"/>
    <property type="project" value="UniProtKB-KW"/>
</dbReference>
<dbReference type="CDD" id="cd14844">
    <property type="entry name" value="Zn-DD-carboxypeptidase_like"/>
    <property type="match status" value="1"/>
</dbReference>
<keyword evidence="9" id="KW-0961">Cell wall biogenesis/degradation</keyword>
<keyword evidence="8" id="KW-0482">Metalloprotease</keyword>
<dbReference type="Gene3D" id="3.30.1380.10">
    <property type="match status" value="1"/>
</dbReference>
<evidence type="ECO:0000256" key="8">
    <source>
        <dbReference type="ARBA" id="ARBA00023049"/>
    </source>
</evidence>
<evidence type="ECO:0000256" key="6">
    <source>
        <dbReference type="ARBA" id="ARBA00022801"/>
    </source>
</evidence>
<dbReference type="GO" id="GO:0046872">
    <property type="term" value="F:metal ion binding"/>
    <property type="evidence" value="ECO:0007669"/>
    <property type="project" value="UniProtKB-KW"/>
</dbReference>
<evidence type="ECO:0000256" key="4">
    <source>
        <dbReference type="ARBA" id="ARBA00022723"/>
    </source>
</evidence>
<dbReference type="PANTHER" id="PTHR37425">
    <property type="match status" value="1"/>
</dbReference>
<dbReference type="PANTHER" id="PTHR37425:SF1">
    <property type="entry name" value="OUTER MEMBRANE PROTEIN"/>
    <property type="match status" value="1"/>
</dbReference>
<dbReference type="OrthoDB" id="9782994at2"/>
<name>A0A2P7SEW2_9HYPH</name>
<evidence type="ECO:0000313" key="13">
    <source>
        <dbReference type="EMBL" id="PSJ61000.1"/>
    </source>
</evidence>
<evidence type="ECO:0000256" key="1">
    <source>
        <dbReference type="ARBA" id="ARBA00001947"/>
    </source>
</evidence>
<dbReference type="InterPro" id="IPR009045">
    <property type="entry name" value="Zn_M74/Hedgehog-like"/>
</dbReference>
<protein>
    <recommendedName>
        <fullName evidence="11">Murein endopeptidase K</fullName>
    </recommendedName>
</protein>
<feature type="region of interest" description="Disordered" evidence="12">
    <location>
        <begin position="484"/>
        <end position="509"/>
    </location>
</feature>
<comment type="caution">
    <text evidence="13">The sequence shown here is derived from an EMBL/GenBank/DDBJ whole genome shotgun (WGS) entry which is preliminary data.</text>
</comment>
<organism evidence="13 14">
    <name type="scientific">Pseudaminobacter soli</name>
    <name type="common">ex Li et al. 2025</name>
    <dbReference type="NCBI Taxonomy" id="1295366"/>
    <lineage>
        <taxon>Bacteria</taxon>
        <taxon>Pseudomonadati</taxon>
        <taxon>Pseudomonadota</taxon>
        <taxon>Alphaproteobacteria</taxon>
        <taxon>Hyphomicrobiales</taxon>
        <taxon>Phyllobacteriaceae</taxon>
        <taxon>Pseudaminobacter</taxon>
    </lineage>
</organism>
<comment type="cofactor">
    <cofactor evidence="1">
        <name>Zn(2+)</name>
        <dbReference type="ChEBI" id="CHEBI:29105"/>
    </cofactor>
</comment>
<keyword evidence="5" id="KW-0732">Signal</keyword>
<gene>
    <name evidence="13" type="ORF">C7I85_12560</name>
</gene>
<keyword evidence="3" id="KW-0645">Protease</keyword>
<evidence type="ECO:0000313" key="14">
    <source>
        <dbReference type="Proteomes" id="UP000240653"/>
    </source>
</evidence>
<comment type="similarity">
    <text evidence="10">Belongs to the peptidase M15 family.</text>
</comment>
<evidence type="ECO:0000256" key="3">
    <source>
        <dbReference type="ARBA" id="ARBA00022670"/>
    </source>
</evidence>
<dbReference type="SUPFAM" id="SSF55166">
    <property type="entry name" value="Hedgehog/DD-peptidase"/>
    <property type="match status" value="1"/>
</dbReference>
<evidence type="ECO:0000256" key="2">
    <source>
        <dbReference type="ARBA" id="ARBA00004776"/>
    </source>
</evidence>
<dbReference type="GO" id="GO:0071555">
    <property type="term" value="P:cell wall organization"/>
    <property type="evidence" value="ECO:0007669"/>
    <property type="project" value="UniProtKB-KW"/>
</dbReference>
<dbReference type="InterPro" id="IPR010275">
    <property type="entry name" value="MepK"/>
</dbReference>
<dbReference type="RefSeq" id="WP_106724467.1">
    <property type="nucleotide sequence ID" value="NZ_PXYL01000005.1"/>
</dbReference>
<proteinExistence type="inferred from homology"/>
<dbReference type="Pfam" id="PF05951">
    <property type="entry name" value="Peptidase_M15_2"/>
    <property type="match status" value="1"/>
</dbReference>
<evidence type="ECO:0000256" key="11">
    <source>
        <dbReference type="ARBA" id="ARBA00093666"/>
    </source>
</evidence>
<keyword evidence="7" id="KW-0862">Zinc</keyword>
<evidence type="ECO:0000256" key="9">
    <source>
        <dbReference type="ARBA" id="ARBA00023316"/>
    </source>
</evidence>
<keyword evidence="6" id="KW-0378">Hydrolase</keyword>
<evidence type="ECO:0000256" key="10">
    <source>
        <dbReference type="ARBA" id="ARBA00093448"/>
    </source>
</evidence>
<reference evidence="13 14" key="1">
    <citation type="submission" date="2018-03" db="EMBL/GenBank/DDBJ databases">
        <title>The draft genome of Mesorhizobium soli JCM 19897.</title>
        <authorList>
            <person name="Li L."/>
            <person name="Liu L."/>
            <person name="Liang L."/>
            <person name="Wang T."/>
            <person name="Zhang X."/>
        </authorList>
    </citation>
    <scope>NUCLEOTIDE SEQUENCE [LARGE SCALE GENOMIC DNA]</scope>
    <source>
        <strain evidence="13 14">JCM 19897</strain>
    </source>
</reference>
<keyword evidence="4" id="KW-0479">Metal-binding</keyword>
<evidence type="ECO:0000256" key="7">
    <source>
        <dbReference type="ARBA" id="ARBA00022833"/>
    </source>
</evidence>
<dbReference type="Proteomes" id="UP000240653">
    <property type="component" value="Unassembled WGS sequence"/>
</dbReference>
<feature type="compositionally biased region" description="Low complexity" evidence="12">
    <location>
        <begin position="484"/>
        <end position="500"/>
    </location>
</feature>
<accession>A0A2P7SEW2</accession>
<keyword evidence="14" id="KW-1185">Reference proteome</keyword>
<comment type="pathway">
    <text evidence="2">Cell wall biogenesis; cell wall polysaccharide biosynthesis.</text>
</comment>
<dbReference type="AlphaFoldDB" id="A0A2P7SEW2"/>